<dbReference type="HOGENOM" id="CLU_143606_0_0_1"/>
<dbReference type="GeneID" id="19182335"/>
<evidence type="ECO:0000313" key="2">
    <source>
        <dbReference type="EMBL" id="EXJ57416.1"/>
    </source>
</evidence>
<dbReference type="RefSeq" id="XP_007759950.1">
    <property type="nucleotide sequence ID" value="XM_007761760.1"/>
</dbReference>
<proteinExistence type="predicted"/>
<comment type="caution">
    <text evidence="2">The sequence shown here is derived from an EMBL/GenBank/DDBJ whole genome shotgun (WGS) entry which is preliminary data.</text>
</comment>
<dbReference type="EMBL" id="AMGW01000005">
    <property type="protein sequence ID" value="EXJ57416.1"/>
    <property type="molecule type" value="Genomic_DNA"/>
</dbReference>
<feature type="compositionally biased region" description="Basic and acidic residues" evidence="1">
    <location>
        <begin position="59"/>
        <end position="112"/>
    </location>
</feature>
<dbReference type="AlphaFoldDB" id="W9VYT9"/>
<reference evidence="2 3" key="1">
    <citation type="submission" date="2013-03" db="EMBL/GenBank/DDBJ databases">
        <title>The Genome Sequence of Cladophialophora yegresii CBS 114405.</title>
        <authorList>
            <consortium name="The Broad Institute Genomics Platform"/>
            <person name="Cuomo C."/>
            <person name="de Hoog S."/>
            <person name="Gorbushina A."/>
            <person name="Walker B."/>
            <person name="Young S.K."/>
            <person name="Zeng Q."/>
            <person name="Gargeya S."/>
            <person name="Fitzgerald M."/>
            <person name="Haas B."/>
            <person name="Abouelleil A."/>
            <person name="Allen A.W."/>
            <person name="Alvarado L."/>
            <person name="Arachchi H.M."/>
            <person name="Berlin A.M."/>
            <person name="Chapman S.B."/>
            <person name="Gainer-Dewar J."/>
            <person name="Goldberg J."/>
            <person name="Griggs A."/>
            <person name="Gujja S."/>
            <person name="Hansen M."/>
            <person name="Howarth C."/>
            <person name="Imamovic A."/>
            <person name="Ireland A."/>
            <person name="Larimer J."/>
            <person name="McCowan C."/>
            <person name="Murphy C."/>
            <person name="Pearson M."/>
            <person name="Poon T.W."/>
            <person name="Priest M."/>
            <person name="Roberts A."/>
            <person name="Saif S."/>
            <person name="Shea T."/>
            <person name="Sisk P."/>
            <person name="Sykes S."/>
            <person name="Wortman J."/>
            <person name="Nusbaum C."/>
            <person name="Birren B."/>
        </authorList>
    </citation>
    <scope>NUCLEOTIDE SEQUENCE [LARGE SCALE GENOMIC DNA]</scope>
    <source>
        <strain evidence="2 3">CBS 114405</strain>
    </source>
</reference>
<dbReference type="OrthoDB" id="5334244at2759"/>
<dbReference type="Proteomes" id="UP000019473">
    <property type="component" value="Unassembled WGS sequence"/>
</dbReference>
<sequence length="112" mass="12152">MQQGIDQGNPKADLEHPGPESPAAGKGANQSSSQSSDQSGSQSDSSSKGGSPAIHRPRSAAEKDDPEVKKHNEELENRYERTENQLSEKDNKVDKQFWKGDVGTSDKSEDKN</sequence>
<evidence type="ECO:0000313" key="3">
    <source>
        <dbReference type="Proteomes" id="UP000019473"/>
    </source>
</evidence>
<gene>
    <name evidence="2" type="ORF">A1O7_07764</name>
</gene>
<evidence type="ECO:0000256" key="1">
    <source>
        <dbReference type="SAM" id="MobiDB-lite"/>
    </source>
</evidence>
<dbReference type="VEuPathDB" id="FungiDB:A1O7_07764"/>
<keyword evidence="3" id="KW-1185">Reference proteome</keyword>
<dbReference type="eggNOG" id="ENOG502TBZ7">
    <property type="taxonomic scope" value="Eukaryota"/>
</dbReference>
<feature type="compositionally biased region" description="Low complexity" evidence="1">
    <location>
        <begin position="30"/>
        <end position="51"/>
    </location>
</feature>
<name>W9VYT9_9EURO</name>
<accession>W9VYT9</accession>
<organism evidence="2 3">
    <name type="scientific">Cladophialophora yegresii CBS 114405</name>
    <dbReference type="NCBI Taxonomy" id="1182544"/>
    <lineage>
        <taxon>Eukaryota</taxon>
        <taxon>Fungi</taxon>
        <taxon>Dikarya</taxon>
        <taxon>Ascomycota</taxon>
        <taxon>Pezizomycotina</taxon>
        <taxon>Eurotiomycetes</taxon>
        <taxon>Chaetothyriomycetidae</taxon>
        <taxon>Chaetothyriales</taxon>
        <taxon>Herpotrichiellaceae</taxon>
        <taxon>Cladophialophora</taxon>
    </lineage>
</organism>
<feature type="region of interest" description="Disordered" evidence="1">
    <location>
        <begin position="1"/>
        <end position="112"/>
    </location>
</feature>
<protein>
    <submittedName>
        <fullName evidence="2">Uncharacterized protein</fullName>
    </submittedName>
</protein>